<evidence type="ECO:0000313" key="1">
    <source>
        <dbReference type="EMBL" id="KAK4243347.1"/>
    </source>
</evidence>
<proteinExistence type="predicted"/>
<keyword evidence="2" id="KW-1185">Reference proteome</keyword>
<sequence length="340" mass="37992">ICLSCLIREASTWLSCNHGLCNQCAALHCQEAEGQSLLLSTCVFCGAANDIPLHVKPSRAGVRILRLPGPVEEAREMANFLRSLRSALRSPLHYHFEMVIASGIGMFFALMLFCKHATVEDCIHHLPNLECTKASRWGLKFGGRLRFRHDELRTNGRRYPLASAKECQPTYFWPKARRDIVVEFDGDTPRRESPDMLLISLFYIEVEDSLCCQTYLPVLIRCRLPSGASLVDLLMRARQRNAQIHYSGQTSVLCPEDNWHDATKGKPFLRRIYLPVSWPSDIVDIKISGLGSATASLSNCPYQLEALADESPRNQSYACQGQVPFNQCSGSSKSGIVSIA</sequence>
<gene>
    <name evidence="1" type="ORF">C7999DRAFT_18288</name>
</gene>
<name>A0AAN7HFH4_9PEZI</name>
<feature type="non-terminal residue" evidence="1">
    <location>
        <position position="1"/>
    </location>
</feature>
<reference evidence="1" key="2">
    <citation type="submission" date="2023-05" db="EMBL/GenBank/DDBJ databases">
        <authorList>
            <consortium name="Lawrence Berkeley National Laboratory"/>
            <person name="Steindorff A."/>
            <person name="Hensen N."/>
            <person name="Bonometti L."/>
            <person name="Westerberg I."/>
            <person name="Brannstrom I.O."/>
            <person name="Guillou S."/>
            <person name="Cros-Aarteil S."/>
            <person name="Calhoun S."/>
            <person name="Haridas S."/>
            <person name="Kuo A."/>
            <person name="Mondo S."/>
            <person name="Pangilinan J."/>
            <person name="Riley R."/>
            <person name="Labutti K."/>
            <person name="Andreopoulos B."/>
            <person name="Lipzen A."/>
            <person name="Chen C."/>
            <person name="Yanf M."/>
            <person name="Daum C."/>
            <person name="Ng V."/>
            <person name="Clum A."/>
            <person name="Ohm R."/>
            <person name="Martin F."/>
            <person name="Silar P."/>
            <person name="Natvig D."/>
            <person name="Lalanne C."/>
            <person name="Gautier V."/>
            <person name="Ament-Velasquez S.L."/>
            <person name="Kruys A."/>
            <person name="Hutchinson M.I."/>
            <person name="Powell A.J."/>
            <person name="Barry K."/>
            <person name="Miller A.N."/>
            <person name="Grigoriev I.V."/>
            <person name="Debuchy R."/>
            <person name="Gladieux P."/>
            <person name="Thoren M.H."/>
            <person name="Johannesson H."/>
        </authorList>
    </citation>
    <scope>NUCLEOTIDE SEQUENCE</scope>
    <source>
        <strain evidence="1">CBS 359.72</strain>
    </source>
</reference>
<dbReference type="EMBL" id="MU857829">
    <property type="protein sequence ID" value="KAK4243347.1"/>
    <property type="molecule type" value="Genomic_DNA"/>
</dbReference>
<accession>A0AAN7HFH4</accession>
<reference evidence="1" key="1">
    <citation type="journal article" date="2023" name="Mol. Phylogenet. Evol.">
        <title>Genome-scale phylogeny and comparative genomics of the fungal order Sordariales.</title>
        <authorList>
            <person name="Hensen N."/>
            <person name="Bonometti L."/>
            <person name="Westerberg I."/>
            <person name="Brannstrom I.O."/>
            <person name="Guillou S."/>
            <person name="Cros-Aarteil S."/>
            <person name="Calhoun S."/>
            <person name="Haridas S."/>
            <person name="Kuo A."/>
            <person name="Mondo S."/>
            <person name="Pangilinan J."/>
            <person name="Riley R."/>
            <person name="LaButti K."/>
            <person name="Andreopoulos B."/>
            <person name="Lipzen A."/>
            <person name="Chen C."/>
            <person name="Yan M."/>
            <person name="Daum C."/>
            <person name="Ng V."/>
            <person name="Clum A."/>
            <person name="Steindorff A."/>
            <person name="Ohm R.A."/>
            <person name="Martin F."/>
            <person name="Silar P."/>
            <person name="Natvig D.O."/>
            <person name="Lalanne C."/>
            <person name="Gautier V."/>
            <person name="Ament-Velasquez S.L."/>
            <person name="Kruys A."/>
            <person name="Hutchinson M.I."/>
            <person name="Powell A.J."/>
            <person name="Barry K."/>
            <person name="Miller A.N."/>
            <person name="Grigoriev I.V."/>
            <person name="Debuchy R."/>
            <person name="Gladieux P."/>
            <person name="Hiltunen Thoren M."/>
            <person name="Johannesson H."/>
        </authorList>
    </citation>
    <scope>NUCLEOTIDE SEQUENCE</scope>
    <source>
        <strain evidence="1">CBS 359.72</strain>
    </source>
</reference>
<dbReference type="AlphaFoldDB" id="A0AAN7HFH4"/>
<comment type="caution">
    <text evidence="1">The sequence shown here is derived from an EMBL/GenBank/DDBJ whole genome shotgun (WGS) entry which is preliminary data.</text>
</comment>
<organism evidence="1 2">
    <name type="scientific">Corynascus novoguineensis</name>
    <dbReference type="NCBI Taxonomy" id="1126955"/>
    <lineage>
        <taxon>Eukaryota</taxon>
        <taxon>Fungi</taxon>
        <taxon>Dikarya</taxon>
        <taxon>Ascomycota</taxon>
        <taxon>Pezizomycotina</taxon>
        <taxon>Sordariomycetes</taxon>
        <taxon>Sordariomycetidae</taxon>
        <taxon>Sordariales</taxon>
        <taxon>Chaetomiaceae</taxon>
        <taxon>Corynascus</taxon>
    </lineage>
</organism>
<evidence type="ECO:0000313" key="2">
    <source>
        <dbReference type="Proteomes" id="UP001303647"/>
    </source>
</evidence>
<dbReference type="Proteomes" id="UP001303647">
    <property type="component" value="Unassembled WGS sequence"/>
</dbReference>
<protein>
    <submittedName>
        <fullName evidence="1">Uncharacterized protein</fullName>
    </submittedName>
</protein>